<name>A0ACC0AMF4_CATRO</name>
<organism evidence="1 2">
    <name type="scientific">Catharanthus roseus</name>
    <name type="common">Madagascar periwinkle</name>
    <name type="synonym">Vinca rosea</name>
    <dbReference type="NCBI Taxonomy" id="4058"/>
    <lineage>
        <taxon>Eukaryota</taxon>
        <taxon>Viridiplantae</taxon>
        <taxon>Streptophyta</taxon>
        <taxon>Embryophyta</taxon>
        <taxon>Tracheophyta</taxon>
        <taxon>Spermatophyta</taxon>
        <taxon>Magnoliopsida</taxon>
        <taxon>eudicotyledons</taxon>
        <taxon>Gunneridae</taxon>
        <taxon>Pentapetalae</taxon>
        <taxon>asterids</taxon>
        <taxon>lamiids</taxon>
        <taxon>Gentianales</taxon>
        <taxon>Apocynaceae</taxon>
        <taxon>Rauvolfioideae</taxon>
        <taxon>Vinceae</taxon>
        <taxon>Catharanthinae</taxon>
        <taxon>Catharanthus</taxon>
    </lineage>
</organism>
<protein>
    <submittedName>
        <fullName evidence="1">Uncharacterized protein</fullName>
    </submittedName>
</protein>
<sequence length="168" mass="19100">MHKSINNNKLEHKLSLPFATPKPSNLRTPRVCNSALGRPHTKEEKKGKKEREEEEKKRRKEGRKEGEEEKERKKEEERKCRSGGGGRRNYGSGDKDNRREEENVAAAARVVEFCDIDIANSMCIISKNNTFSMCIIPDTAHDMCVINHLSTRPATSTTTSLILHNLVI</sequence>
<gene>
    <name evidence="1" type="ORF">M9H77_21451</name>
</gene>
<proteinExistence type="predicted"/>
<accession>A0ACC0AMF4</accession>
<evidence type="ECO:0000313" key="2">
    <source>
        <dbReference type="Proteomes" id="UP001060085"/>
    </source>
</evidence>
<evidence type="ECO:0000313" key="1">
    <source>
        <dbReference type="EMBL" id="KAI5662128.1"/>
    </source>
</evidence>
<comment type="caution">
    <text evidence="1">The sequence shown here is derived from an EMBL/GenBank/DDBJ whole genome shotgun (WGS) entry which is preliminary data.</text>
</comment>
<dbReference type="EMBL" id="CM044705">
    <property type="protein sequence ID" value="KAI5662128.1"/>
    <property type="molecule type" value="Genomic_DNA"/>
</dbReference>
<reference evidence="2" key="1">
    <citation type="journal article" date="2023" name="Nat. Plants">
        <title>Single-cell RNA sequencing provides a high-resolution roadmap for understanding the multicellular compartmentation of specialized metabolism.</title>
        <authorList>
            <person name="Sun S."/>
            <person name="Shen X."/>
            <person name="Li Y."/>
            <person name="Li Y."/>
            <person name="Wang S."/>
            <person name="Li R."/>
            <person name="Zhang H."/>
            <person name="Shen G."/>
            <person name="Guo B."/>
            <person name="Wei J."/>
            <person name="Xu J."/>
            <person name="St-Pierre B."/>
            <person name="Chen S."/>
            <person name="Sun C."/>
        </authorList>
    </citation>
    <scope>NUCLEOTIDE SEQUENCE [LARGE SCALE GENOMIC DNA]</scope>
</reference>
<keyword evidence="2" id="KW-1185">Reference proteome</keyword>
<dbReference type="Proteomes" id="UP001060085">
    <property type="component" value="Linkage Group LG05"/>
</dbReference>